<keyword evidence="2" id="KW-1185">Reference proteome</keyword>
<reference evidence="1" key="1">
    <citation type="submission" date="2016-12" db="EMBL/GenBank/DDBJ databases">
        <authorList>
            <person name="Moulin L."/>
        </authorList>
    </citation>
    <scope>NUCLEOTIDE SEQUENCE [LARGE SCALE GENOMIC DNA]</scope>
    <source>
        <strain evidence="1">STM 7183</strain>
    </source>
</reference>
<evidence type="ECO:0000313" key="1">
    <source>
        <dbReference type="EMBL" id="SIT40165.1"/>
    </source>
</evidence>
<dbReference type="Proteomes" id="UP000195569">
    <property type="component" value="Unassembled WGS sequence"/>
</dbReference>
<protein>
    <submittedName>
        <fullName evidence="1">Uncharacterized protein</fullName>
    </submittedName>
</protein>
<sequence>MLKLILDAQERDGKHDAAAKAAMLIGSTAMHREHSRRWPKLVPF</sequence>
<organism evidence="1 2">
    <name type="scientific">Paraburkholderia piptadeniae</name>
    <dbReference type="NCBI Taxonomy" id="1701573"/>
    <lineage>
        <taxon>Bacteria</taxon>
        <taxon>Pseudomonadati</taxon>
        <taxon>Pseudomonadota</taxon>
        <taxon>Betaproteobacteria</taxon>
        <taxon>Burkholderiales</taxon>
        <taxon>Burkholderiaceae</taxon>
        <taxon>Paraburkholderia</taxon>
    </lineage>
</organism>
<dbReference type="RefSeq" id="WP_268957895.1">
    <property type="nucleotide sequence ID" value="NZ_CYGY02000024.1"/>
</dbReference>
<name>A0A1N7RZK9_9BURK</name>
<gene>
    <name evidence="1" type="ORF">BN2476_240021</name>
</gene>
<accession>A0A1N7RZK9</accession>
<evidence type="ECO:0000313" key="2">
    <source>
        <dbReference type="Proteomes" id="UP000195569"/>
    </source>
</evidence>
<dbReference type="EMBL" id="CYGY02000024">
    <property type="protein sequence ID" value="SIT40165.1"/>
    <property type="molecule type" value="Genomic_DNA"/>
</dbReference>
<proteinExistence type="predicted"/>
<comment type="caution">
    <text evidence="1">The sequence shown here is derived from an EMBL/GenBank/DDBJ whole genome shotgun (WGS) entry which is preliminary data.</text>
</comment>
<dbReference type="AlphaFoldDB" id="A0A1N7RZK9"/>